<feature type="domain" description="Xylanolytic transcriptional activator regulatory" evidence="5">
    <location>
        <begin position="1"/>
        <end position="70"/>
    </location>
</feature>
<dbReference type="SMART" id="SM00906">
    <property type="entry name" value="Fungal_trans"/>
    <property type="match status" value="1"/>
</dbReference>
<keyword evidence="2" id="KW-0804">Transcription</keyword>
<accession>A0ABR0M087</accession>
<dbReference type="CDD" id="cd12148">
    <property type="entry name" value="fungal_TF_MHR"/>
    <property type="match status" value="1"/>
</dbReference>
<dbReference type="InterPro" id="IPR007219">
    <property type="entry name" value="XnlR_reg_dom"/>
</dbReference>
<keyword evidence="7" id="KW-1185">Reference proteome</keyword>
<keyword evidence="3" id="KW-0539">Nucleus</keyword>
<feature type="compositionally biased region" description="Pro residues" evidence="4">
    <location>
        <begin position="382"/>
        <end position="396"/>
    </location>
</feature>
<name>A0ABR0M087_9PEZI</name>
<organism evidence="6 7">
    <name type="scientific">Cryomyces antarcticus</name>
    <dbReference type="NCBI Taxonomy" id="329879"/>
    <lineage>
        <taxon>Eukaryota</taxon>
        <taxon>Fungi</taxon>
        <taxon>Dikarya</taxon>
        <taxon>Ascomycota</taxon>
        <taxon>Pezizomycotina</taxon>
        <taxon>Dothideomycetes</taxon>
        <taxon>Dothideomycetes incertae sedis</taxon>
        <taxon>Cryomyces</taxon>
    </lineage>
</organism>
<reference evidence="6 7" key="1">
    <citation type="submission" date="2023-08" db="EMBL/GenBank/DDBJ databases">
        <title>Black Yeasts Isolated from many extreme environments.</title>
        <authorList>
            <person name="Coleine C."/>
            <person name="Stajich J.E."/>
            <person name="Selbmann L."/>
        </authorList>
    </citation>
    <scope>NUCLEOTIDE SEQUENCE [LARGE SCALE GENOMIC DNA]</scope>
    <source>
        <strain evidence="6 7">CCFEE 536</strain>
    </source>
</reference>
<dbReference type="InterPro" id="IPR051127">
    <property type="entry name" value="Fungal_SecMet_Regulators"/>
</dbReference>
<gene>
    <name evidence="6" type="ORF">LTR16_000027</name>
</gene>
<evidence type="ECO:0000256" key="3">
    <source>
        <dbReference type="ARBA" id="ARBA00023242"/>
    </source>
</evidence>
<sequence length="491" mass="54105">MAVRSAYSLGLHREETMVIFSLEEQEARRNLWRSMYIMDRFLSCSLGRPAAISKDDCSGDTLNPPDRSNEFSAYGFSSAYPQAASFEQTGPLALEAAVRSCSAIGMILRKVYQQRRISTKLAQEIADICKLWPRALAPMLHWRQASSATPSQGVAILHVNLLYCHSIVLLTRPFFLFLLNAEIQKNMTQPYGNRPTHNFIRMEKFSDACVIASTHTVVLVQNAFEAGYLPRRNPAVIYFLFAAALVLLSNEFAGLHTNTVGDQCIAKCIGIVTYCGETDPQAARLVFILSAFRDVAAKQKDVRKKQREVQTNTMSSVSLQMAMQAYSAHPEHHSIADPLPTHIEQRHQQPAMTTSPAIDFAEPHPNAPLSDEPAAQGTTNLPQPPPMPTKPEPPQQPAQMFSPSTATPQGPALPPYERHGSLSSLLDLSALDNRYQSAREEDSSGAEENVDFDALWAWPSMTPAVGTPGFSGDVQEISDSAVPLFGLQFAE</sequence>
<keyword evidence="1" id="KW-0805">Transcription regulation</keyword>
<evidence type="ECO:0000256" key="1">
    <source>
        <dbReference type="ARBA" id="ARBA00023015"/>
    </source>
</evidence>
<evidence type="ECO:0000313" key="6">
    <source>
        <dbReference type="EMBL" id="KAK5257620.1"/>
    </source>
</evidence>
<evidence type="ECO:0000256" key="2">
    <source>
        <dbReference type="ARBA" id="ARBA00023163"/>
    </source>
</evidence>
<dbReference type="Proteomes" id="UP001357485">
    <property type="component" value="Unassembled WGS sequence"/>
</dbReference>
<dbReference type="EMBL" id="JAVRRA010008207">
    <property type="protein sequence ID" value="KAK5257620.1"/>
    <property type="molecule type" value="Genomic_DNA"/>
</dbReference>
<dbReference type="Pfam" id="PF04082">
    <property type="entry name" value="Fungal_trans"/>
    <property type="match status" value="1"/>
</dbReference>
<feature type="region of interest" description="Disordered" evidence="4">
    <location>
        <begin position="345"/>
        <end position="420"/>
    </location>
</feature>
<evidence type="ECO:0000259" key="5">
    <source>
        <dbReference type="SMART" id="SM00906"/>
    </source>
</evidence>
<comment type="caution">
    <text evidence="6">The sequence shown here is derived from an EMBL/GenBank/DDBJ whole genome shotgun (WGS) entry which is preliminary data.</text>
</comment>
<proteinExistence type="predicted"/>
<evidence type="ECO:0000256" key="4">
    <source>
        <dbReference type="SAM" id="MobiDB-lite"/>
    </source>
</evidence>
<evidence type="ECO:0000313" key="7">
    <source>
        <dbReference type="Proteomes" id="UP001357485"/>
    </source>
</evidence>
<protein>
    <recommendedName>
        <fullName evidence="5">Xylanolytic transcriptional activator regulatory domain-containing protein</fullName>
    </recommendedName>
</protein>
<dbReference type="PANTHER" id="PTHR47424">
    <property type="entry name" value="REGULATORY PROTEIN GAL4"/>
    <property type="match status" value="1"/>
</dbReference>
<dbReference type="PANTHER" id="PTHR47424:SF9">
    <property type="entry name" value="TAH-2"/>
    <property type="match status" value="1"/>
</dbReference>